<reference evidence="3 4" key="1">
    <citation type="submission" date="2019-03" db="EMBL/GenBank/DDBJ databases">
        <title>Genomic Encyclopedia of Type Strains, Phase IV (KMG-IV): sequencing the most valuable type-strain genomes for metagenomic binning, comparative biology and taxonomic classification.</title>
        <authorList>
            <person name="Goeker M."/>
        </authorList>
    </citation>
    <scope>NUCLEOTIDE SEQUENCE [LARGE SCALE GENOMIC DNA]</scope>
    <source>
        <strain evidence="3 4">DSM 18577</strain>
    </source>
</reference>
<dbReference type="NCBIfam" id="NF047646">
    <property type="entry name" value="REP_Tyr_transpos"/>
    <property type="match status" value="1"/>
</dbReference>
<dbReference type="InterPro" id="IPR036515">
    <property type="entry name" value="Transposase_17_sf"/>
</dbReference>
<evidence type="ECO:0000259" key="2">
    <source>
        <dbReference type="PROSITE" id="PS50966"/>
    </source>
</evidence>
<sequence>MFSYRRAYQPNGCYLLSLRQVDCSCSYFLDNIKLLKKSVTDSLCRHPGIMQAMVVLPNQLQMMILFPFEDERYSLFVRMLKRQFSNHLSNICAIHSFNPQQLQSVWQDGFECTLMADSSQWQYCVDQLHYAPVRMGLVNEVKSWQYSSFHQYVQEGILERDWPKNARAGLRHVENMSDFSWWQFNPNY</sequence>
<proteinExistence type="predicted"/>
<dbReference type="GO" id="GO:0008270">
    <property type="term" value="F:zinc ion binding"/>
    <property type="evidence" value="ECO:0007669"/>
    <property type="project" value="UniProtKB-KW"/>
</dbReference>
<feature type="domain" description="SWIM-type" evidence="2">
    <location>
        <begin position="14"/>
        <end position="55"/>
    </location>
</feature>
<dbReference type="OrthoDB" id="9794403at2"/>
<dbReference type="PANTHER" id="PTHR36966:SF1">
    <property type="entry name" value="REP-ASSOCIATED TYROSINE TRANSPOSASE"/>
    <property type="match status" value="1"/>
</dbReference>
<comment type="caution">
    <text evidence="3">The sequence shown here is derived from an EMBL/GenBank/DDBJ whole genome shotgun (WGS) entry which is preliminary data.</text>
</comment>
<keyword evidence="1" id="KW-0479">Metal-binding</keyword>
<dbReference type="PANTHER" id="PTHR36966">
    <property type="entry name" value="REP-ASSOCIATED TYROSINE TRANSPOSASE"/>
    <property type="match status" value="1"/>
</dbReference>
<evidence type="ECO:0000313" key="4">
    <source>
        <dbReference type="Proteomes" id="UP000295565"/>
    </source>
</evidence>
<organism evidence="3 4">
    <name type="scientific">Celerinatantimonas diazotrophica</name>
    <dbReference type="NCBI Taxonomy" id="412034"/>
    <lineage>
        <taxon>Bacteria</taxon>
        <taxon>Pseudomonadati</taxon>
        <taxon>Pseudomonadota</taxon>
        <taxon>Gammaproteobacteria</taxon>
        <taxon>Celerinatantimonadaceae</taxon>
        <taxon>Celerinatantimonas</taxon>
    </lineage>
</organism>
<protein>
    <submittedName>
        <fullName evidence="3">Putative transposase</fullName>
    </submittedName>
</protein>
<dbReference type="InterPro" id="IPR007527">
    <property type="entry name" value="Znf_SWIM"/>
</dbReference>
<keyword evidence="1" id="KW-0862">Zinc</keyword>
<dbReference type="GO" id="GO:0043565">
    <property type="term" value="F:sequence-specific DNA binding"/>
    <property type="evidence" value="ECO:0007669"/>
    <property type="project" value="TreeGrafter"/>
</dbReference>
<dbReference type="GO" id="GO:0004803">
    <property type="term" value="F:transposase activity"/>
    <property type="evidence" value="ECO:0007669"/>
    <property type="project" value="InterPro"/>
</dbReference>
<accession>A0A4R1K4K3</accession>
<evidence type="ECO:0000313" key="3">
    <source>
        <dbReference type="EMBL" id="TCK59052.1"/>
    </source>
</evidence>
<keyword evidence="1" id="KW-0863">Zinc-finger</keyword>
<dbReference type="EMBL" id="SMGD01000011">
    <property type="protein sequence ID" value="TCK59052.1"/>
    <property type="molecule type" value="Genomic_DNA"/>
</dbReference>
<dbReference type="Proteomes" id="UP000295565">
    <property type="component" value="Unassembled WGS sequence"/>
</dbReference>
<dbReference type="PROSITE" id="PS50966">
    <property type="entry name" value="ZF_SWIM"/>
    <property type="match status" value="1"/>
</dbReference>
<dbReference type="GO" id="GO:0006313">
    <property type="term" value="P:DNA transposition"/>
    <property type="evidence" value="ECO:0007669"/>
    <property type="project" value="InterPro"/>
</dbReference>
<dbReference type="InterPro" id="IPR052715">
    <property type="entry name" value="RAYT_transposase"/>
</dbReference>
<dbReference type="SUPFAM" id="SSF143422">
    <property type="entry name" value="Transposase IS200-like"/>
    <property type="match status" value="1"/>
</dbReference>
<dbReference type="RefSeq" id="WP_131911987.1">
    <property type="nucleotide sequence ID" value="NZ_OU594967.1"/>
</dbReference>
<dbReference type="Gene3D" id="3.30.70.1290">
    <property type="entry name" value="Transposase IS200-like"/>
    <property type="match status" value="1"/>
</dbReference>
<evidence type="ECO:0000256" key="1">
    <source>
        <dbReference type="PROSITE-ProRule" id="PRU00325"/>
    </source>
</evidence>
<dbReference type="AlphaFoldDB" id="A0A4R1K4K3"/>
<name>A0A4R1K4K3_9GAMM</name>
<gene>
    <name evidence="3" type="ORF">EV690_1216</name>
</gene>
<keyword evidence="4" id="KW-1185">Reference proteome</keyword>